<keyword evidence="1 2" id="KW-0129">CBS domain</keyword>
<feature type="domain" description="CBS" evidence="3">
    <location>
        <begin position="8"/>
        <end position="68"/>
    </location>
</feature>
<evidence type="ECO:0000313" key="5">
    <source>
        <dbReference type="Proteomes" id="UP000199006"/>
    </source>
</evidence>
<dbReference type="SMART" id="SM00116">
    <property type="entry name" value="CBS"/>
    <property type="match status" value="2"/>
</dbReference>
<protein>
    <submittedName>
        <fullName evidence="4">CBS domain-containing protein</fullName>
    </submittedName>
</protein>
<dbReference type="PANTHER" id="PTHR43080">
    <property type="entry name" value="CBS DOMAIN-CONTAINING PROTEIN CBSX3, MITOCHONDRIAL"/>
    <property type="match status" value="1"/>
</dbReference>
<dbReference type="Pfam" id="PF00571">
    <property type="entry name" value="CBS"/>
    <property type="match status" value="2"/>
</dbReference>
<evidence type="ECO:0000313" key="4">
    <source>
        <dbReference type="EMBL" id="SFL18221.1"/>
    </source>
</evidence>
<reference evidence="4 5" key="1">
    <citation type="submission" date="2016-10" db="EMBL/GenBank/DDBJ databases">
        <authorList>
            <person name="de Groot N.N."/>
        </authorList>
    </citation>
    <scope>NUCLEOTIDE SEQUENCE [LARGE SCALE GENOMIC DNA]</scope>
    <source>
        <strain evidence="4 5">ATCC 51327</strain>
    </source>
</reference>
<dbReference type="Proteomes" id="UP000199006">
    <property type="component" value="Unassembled WGS sequence"/>
</dbReference>
<feature type="domain" description="CBS" evidence="3">
    <location>
        <begin position="94"/>
        <end position="153"/>
    </location>
</feature>
<dbReference type="CDD" id="cd02205">
    <property type="entry name" value="CBS_pair_SF"/>
    <property type="match status" value="1"/>
</dbReference>
<name>A0A1I4FNS6_9FIRM</name>
<evidence type="ECO:0000256" key="1">
    <source>
        <dbReference type="ARBA" id="ARBA00023122"/>
    </source>
</evidence>
<accession>A0A1I4FNS6</accession>
<dbReference type="Gene3D" id="3.10.580.10">
    <property type="entry name" value="CBS-domain"/>
    <property type="match status" value="1"/>
</dbReference>
<gene>
    <name evidence="4" type="ORF">SAMN02983006_00398</name>
</gene>
<dbReference type="STRING" id="29563.SAMN02983006_00398"/>
<dbReference type="SUPFAM" id="SSF54631">
    <property type="entry name" value="CBS-domain pair"/>
    <property type="match status" value="1"/>
</dbReference>
<evidence type="ECO:0000256" key="2">
    <source>
        <dbReference type="PROSITE-ProRule" id="PRU00703"/>
    </source>
</evidence>
<dbReference type="PROSITE" id="PS51371">
    <property type="entry name" value="CBS"/>
    <property type="match status" value="2"/>
</dbReference>
<proteinExistence type="predicted"/>
<dbReference type="RefSeq" id="WP_089858822.1">
    <property type="nucleotide sequence ID" value="NZ_FOTI01000003.1"/>
</dbReference>
<dbReference type="InterPro" id="IPR046342">
    <property type="entry name" value="CBS_dom_sf"/>
</dbReference>
<dbReference type="AlphaFoldDB" id="A0A1I4FNS6"/>
<dbReference type="OrthoDB" id="2111978at2"/>
<dbReference type="InterPro" id="IPR000644">
    <property type="entry name" value="CBS_dom"/>
</dbReference>
<dbReference type="EMBL" id="FOTI01000003">
    <property type="protein sequence ID" value="SFL18221.1"/>
    <property type="molecule type" value="Genomic_DNA"/>
</dbReference>
<sequence length="158" mass="18208">MSKVKDYMIRTMNSITPKDSIKKAIEIMYRSEQSVLPVVDEHNRFIGTIYSNNILKNIIPESFGFLDSSRLFYEVNEAVENLKEVKAEPIEIYMSENRDAVEEDSDMKKVADIMLNNKESLLFVINEAGYLRGFIERSNLLHFLLDEADNSDLTADSK</sequence>
<keyword evidence="5" id="KW-1185">Reference proteome</keyword>
<dbReference type="InterPro" id="IPR051257">
    <property type="entry name" value="Diverse_CBS-Domain"/>
</dbReference>
<evidence type="ECO:0000259" key="3">
    <source>
        <dbReference type="PROSITE" id="PS51371"/>
    </source>
</evidence>
<dbReference type="PANTHER" id="PTHR43080:SF2">
    <property type="entry name" value="CBS DOMAIN-CONTAINING PROTEIN"/>
    <property type="match status" value="1"/>
</dbReference>
<organism evidence="4 5">
    <name type="scientific">Halanaerobium salsuginis</name>
    <dbReference type="NCBI Taxonomy" id="29563"/>
    <lineage>
        <taxon>Bacteria</taxon>
        <taxon>Bacillati</taxon>
        <taxon>Bacillota</taxon>
        <taxon>Clostridia</taxon>
        <taxon>Halanaerobiales</taxon>
        <taxon>Halanaerobiaceae</taxon>
        <taxon>Halanaerobium</taxon>
    </lineage>
</organism>